<dbReference type="PANTHER" id="PTHR43099:SF5">
    <property type="entry name" value="HLYC_CORC FAMILY TRANSPORTER"/>
    <property type="match status" value="1"/>
</dbReference>
<keyword evidence="4 10" id="KW-0812">Transmembrane</keyword>
<dbReference type="InterPro" id="IPR016169">
    <property type="entry name" value="FAD-bd_PCMH_sub2"/>
</dbReference>
<evidence type="ECO:0000313" key="14">
    <source>
        <dbReference type="EMBL" id="ERJ96959.1"/>
    </source>
</evidence>
<dbReference type="STRING" id="411473.RUMCAL_00662"/>
<feature type="transmembrane region" description="Helical" evidence="11">
    <location>
        <begin position="87"/>
        <end position="109"/>
    </location>
</feature>
<dbReference type="SMART" id="SM01091">
    <property type="entry name" value="CorC_HlyC"/>
    <property type="match status" value="1"/>
</dbReference>
<evidence type="ECO:0000256" key="7">
    <source>
        <dbReference type="ARBA" id="ARBA00023122"/>
    </source>
</evidence>
<dbReference type="Pfam" id="PF03471">
    <property type="entry name" value="CorC_HlyC"/>
    <property type="match status" value="1"/>
</dbReference>
<dbReference type="InterPro" id="IPR000644">
    <property type="entry name" value="CBS_dom"/>
</dbReference>
<evidence type="ECO:0000259" key="13">
    <source>
        <dbReference type="PROSITE" id="PS51846"/>
    </source>
</evidence>
<dbReference type="Gene3D" id="3.10.580.10">
    <property type="entry name" value="CBS-domain"/>
    <property type="match status" value="1"/>
</dbReference>
<keyword evidence="5" id="KW-0677">Repeat</keyword>
<dbReference type="PANTHER" id="PTHR43099">
    <property type="entry name" value="UPF0053 PROTEIN YRKA"/>
    <property type="match status" value="1"/>
</dbReference>
<protein>
    <recommendedName>
        <fullName evidence="16">CBS domain protein</fullName>
    </recommendedName>
</protein>
<dbReference type="InterPro" id="IPR046342">
    <property type="entry name" value="CBS_dom_sf"/>
</dbReference>
<name>U2M5E6_9FIRM</name>
<reference evidence="14 15" key="1">
    <citation type="submission" date="2013-07" db="EMBL/GenBank/DDBJ databases">
        <authorList>
            <person name="Weinstock G."/>
            <person name="Sodergren E."/>
            <person name="Wylie T."/>
            <person name="Fulton L."/>
            <person name="Fulton R."/>
            <person name="Fronick C."/>
            <person name="O'Laughlin M."/>
            <person name="Godfrey J."/>
            <person name="Miner T."/>
            <person name="Herter B."/>
            <person name="Appelbaum E."/>
            <person name="Cordes M."/>
            <person name="Lek S."/>
            <person name="Wollam A."/>
            <person name="Pepin K.H."/>
            <person name="Palsikar V.B."/>
            <person name="Mitreva M."/>
            <person name="Wilson R.K."/>
        </authorList>
    </citation>
    <scope>NUCLEOTIDE SEQUENCE [LARGE SCALE GENOMIC DNA]</scope>
    <source>
        <strain evidence="14 15">ATCC 27760</strain>
    </source>
</reference>
<dbReference type="InterPro" id="IPR044751">
    <property type="entry name" value="Ion_transp-like_CBS"/>
</dbReference>
<dbReference type="SUPFAM" id="SSF56176">
    <property type="entry name" value="FAD-binding/transporter-associated domain-like"/>
    <property type="match status" value="1"/>
</dbReference>
<keyword evidence="15" id="KW-1185">Reference proteome</keyword>
<dbReference type="PROSITE" id="PS51846">
    <property type="entry name" value="CNNM"/>
    <property type="match status" value="1"/>
</dbReference>
<evidence type="ECO:0000256" key="8">
    <source>
        <dbReference type="ARBA" id="ARBA00023136"/>
    </source>
</evidence>
<feature type="domain" description="CNNM transmembrane" evidence="13">
    <location>
        <begin position="29"/>
        <end position="233"/>
    </location>
</feature>
<evidence type="ECO:0000256" key="6">
    <source>
        <dbReference type="ARBA" id="ARBA00022989"/>
    </source>
</evidence>
<evidence type="ECO:0000256" key="5">
    <source>
        <dbReference type="ARBA" id="ARBA00022737"/>
    </source>
</evidence>
<dbReference type="GO" id="GO:0050660">
    <property type="term" value="F:flavin adenine dinucleotide binding"/>
    <property type="evidence" value="ECO:0007669"/>
    <property type="project" value="InterPro"/>
</dbReference>
<sequence length="470" mass="52327">MACKVARRSLCGIAFTEITHNIVVRKVGIFSQMVGLILLQIALIALNAVFAGTEIAVISVNEAKLEKEVENGNKRARWLLKMVRNSSGFLATIQVAITLSGFLGAAFASDSFAEKLTGLLQKTGIGLSTSVLNTISVILVTLVISYFSIVFGEMVPKRIAMKNAEKFSLTMSGPITVISKLFAPLVWLLTKSTNGILRLCGIDPNSEDEIVTEEDLLLMADAGHKKGTIDTEENDLIKNVFAFDDLTVGEICTHRKEVAVLWLDETIAQWEQTIHESRHSVYPVCGDSVDQIVGVLNAKDFFRLQNRTKEFVMEHAVHTPYFIHETMKADELFSKMKRHADHFAVVVDEYGGMCGIITVTDLVEQLVGDFDDDETERQEPELERLDSKTWKIRGTCSLHDVAKALDHEFSDAEEYETFSGFLIGKLGEIPKDGSRLKLEIEGYLIRILNVRQHCVEKAIVRLEHSPANPL</sequence>
<feature type="transmembrane region" description="Helical" evidence="11">
    <location>
        <begin position="167"/>
        <end position="189"/>
    </location>
</feature>
<dbReference type="InterPro" id="IPR051676">
    <property type="entry name" value="UPF0053_domain"/>
</dbReference>
<feature type="transmembrane region" description="Helical" evidence="11">
    <location>
        <begin position="129"/>
        <end position="155"/>
    </location>
</feature>
<evidence type="ECO:0000256" key="1">
    <source>
        <dbReference type="ARBA" id="ARBA00004651"/>
    </source>
</evidence>
<dbReference type="AlphaFoldDB" id="U2M5E6"/>
<dbReference type="PATRIC" id="fig|411473.3.peg.521"/>
<dbReference type="SUPFAM" id="SSF54631">
    <property type="entry name" value="CBS-domain pair"/>
    <property type="match status" value="1"/>
</dbReference>
<evidence type="ECO:0000256" key="2">
    <source>
        <dbReference type="ARBA" id="ARBA00006337"/>
    </source>
</evidence>
<keyword evidence="3" id="KW-1003">Cell membrane</keyword>
<dbReference type="Pfam" id="PF01595">
    <property type="entry name" value="CNNM"/>
    <property type="match status" value="1"/>
</dbReference>
<evidence type="ECO:0000256" key="11">
    <source>
        <dbReference type="SAM" id="Phobius"/>
    </source>
</evidence>
<comment type="similarity">
    <text evidence="2">Belongs to the UPF0053 family.</text>
</comment>
<dbReference type="HOGENOM" id="CLU_015237_4_0_9"/>
<feature type="domain" description="CBS" evidence="12">
    <location>
        <begin position="313"/>
        <end position="374"/>
    </location>
</feature>
<evidence type="ECO:0000256" key="9">
    <source>
        <dbReference type="PROSITE-ProRule" id="PRU00703"/>
    </source>
</evidence>
<keyword evidence="8 10" id="KW-0472">Membrane</keyword>
<gene>
    <name evidence="14" type="ORF">RUMCAL_00662</name>
</gene>
<evidence type="ECO:0000259" key="12">
    <source>
        <dbReference type="PROSITE" id="PS51371"/>
    </source>
</evidence>
<evidence type="ECO:0008006" key="16">
    <source>
        <dbReference type="Google" id="ProtNLM"/>
    </source>
</evidence>
<evidence type="ECO:0000256" key="4">
    <source>
        <dbReference type="ARBA" id="ARBA00022692"/>
    </source>
</evidence>
<dbReference type="PROSITE" id="PS51371">
    <property type="entry name" value="CBS"/>
    <property type="match status" value="1"/>
</dbReference>
<feature type="transmembrane region" description="Helical" evidence="11">
    <location>
        <begin position="29"/>
        <end position="50"/>
    </location>
</feature>
<dbReference type="InterPro" id="IPR002550">
    <property type="entry name" value="CNNM"/>
</dbReference>
<dbReference type="Gene3D" id="3.30.465.10">
    <property type="match status" value="1"/>
</dbReference>
<evidence type="ECO:0000313" key="15">
    <source>
        <dbReference type="Proteomes" id="UP000016662"/>
    </source>
</evidence>
<comment type="caution">
    <text evidence="14">The sequence shown here is derived from an EMBL/GenBank/DDBJ whole genome shotgun (WGS) entry which is preliminary data.</text>
</comment>
<proteinExistence type="inferred from homology"/>
<dbReference type="eggNOG" id="COG1253">
    <property type="taxonomic scope" value="Bacteria"/>
</dbReference>
<dbReference type="Proteomes" id="UP000016662">
    <property type="component" value="Unassembled WGS sequence"/>
</dbReference>
<accession>U2M5E6</accession>
<organism evidence="14 15">
    <name type="scientific">Ruminococcus callidus ATCC 27760</name>
    <dbReference type="NCBI Taxonomy" id="411473"/>
    <lineage>
        <taxon>Bacteria</taxon>
        <taxon>Bacillati</taxon>
        <taxon>Bacillota</taxon>
        <taxon>Clostridia</taxon>
        <taxon>Eubacteriales</taxon>
        <taxon>Oscillospiraceae</taxon>
        <taxon>Ruminococcus</taxon>
    </lineage>
</organism>
<dbReference type="Pfam" id="PF00571">
    <property type="entry name" value="CBS"/>
    <property type="match status" value="2"/>
</dbReference>
<dbReference type="InterPro" id="IPR005170">
    <property type="entry name" value="Transptr-assoc_dom"/>
</dbReference>
<dbReference type="GO" id="GO:0005886">
    <property type="term" value="C:plasma membrane"/>
    <property type="evidence" value="ECO:0007669"/>
    <property type="project" value="UniProtKB-SubCell"/>
</dbReference>
<keyword evidence="7 9" id="KW-0129">CBS domain</keyword>
<keyword evidence="6 10" id="KW-1133">Transmembrane helix</keyword>
<dbReference type="EMBL" id="AWVF01000082">
    <property type="protein sequence ID" value="ERJ96959.1"/>
    <property type="molecule type" value="Genomic_DNA"/>
</dbReference>
<evidence type="ECO:0000256" key="10">
    <source>
        <dbReference type="PROSITE-ProRule" id="PRU01193"/>
    </source>
</evidence>
<dbReference type="InterPro" id="IPR036318">
    <property type="entry name" value="FAD-bd_PCMH-like_sf"/>
</dbReference>
<dbReference type="CDD" id="cd04590">
    <property type="entry name" value="CBS_pair_CorC_HlyC_assoc"/>
    <property type="match status" value="1"/>
</dbReference>
<evidence type="ECO:0000256" key="3">
    <source>
        <dbReference type="ARBA" id="ARBA00022475"/>
    </source>
</evidence>
<comment type="subcellular location">
    <subcellularLocation>
        <location evidence="1">Cell membrane</location>
        <topology evidence="1">Multi-pass membrane protein</topology>
    </subcellularLocation>
</comment>